<dbReference type="EMBL" id="KQ971361">
    <property type="protein sequence ID" value="EFA08166.2"/>
    <property type="molecule type" value="Genomic_DNA"/>
</dbReference>
<dbReference type="InParanoid" id="D6WW91"/>
<gene>
    <name evidence="2" type="primary">AUGUSTUS-3.0.2_05790</name>
    <name evidence="2" type="ORF">TcasGA2_TC005790</name>
</gene>
<reference evidence="2 3" key="1">
    <citation type="journal article" date="2008" name="Nature">
        <title>The genome of the model beetle and pest Tribolium castaneum.</title>
        <authorList>
            <consortium name="Tribolium Genome Sequencing Consortium"/>
            <person name="Richards S."/>
            <person name="Gibbs R.A."/>
            <person name="Weinstock G.M."/>
            <person name="Brown S.J."/>
            <person name="Denell R."/>
            <person name="Beeman R.W."/>
            <person name="Gibbs R."/>
            <person name="Beeman R.W."/>
            <person name="Brown S.J."/>
            <person name="Bucher G."/>
            <person name="Friedrich M."/>
            <person name="Grimmelikhuijzen C.J."/>
            <person name="Klingler M."/>
            <person name="Lorenzen M."/>
            <person name="Richards S."/>
            <person name="Roth S."/>
            <person name="Schroder R."/>
            <person name="Tautz D."/>
            <person name="Zdobnov E.M."/>
            <person name="Muzny D."/>
            <person name="Gibbs R.A."/>
            <person name="Weinstock G.M."/>
            <person name="Attaway T."/>
            <person name="Bell S."/>
            <person name="Buhay C.J."/>
            <person name="Chandrabose M.N."/>
            <person name="Chavez D."/>
            <person name="Clerk-Blankenburg K.P."/>
            <person name="Cree A."/>
            <person name="Dao M."/>
            <person name="Davis C."/>
            <person name="Chacko J."/>
            <person name="Dinh H."/>
            <person name="Dugan-Rocha S."/>
            <person name="Fowler G."/>
            <person name="Garner T.T."/>
            <person name="Garnes J."/>
            <person name="Gnirke A."/>
            <person name="Hawes A."/>
            <person name="Hernandez J."/>
            <person name="Hines S."/>
            <person name="Holder M."/>
            <person name="Hume J."/>
            <person name="Jhangiani S.N."/>
            <person name="Joshi V."/>
            <person name="Khan Z.M."/>
            <person name="Jackson L."/>
            <person name="Kovar C."/>
            <person name="Kowis A."/>
            <person name="Lee S."/>
            <person name="Lewis L.R."/>
            <person name="Margolis J."/>
            <person name="Morgan M."/>
            <person name="Nazareth L.V."/>
            <person name="Nguyen N."/>
            <person name="Okwuonu G."/>
            <person name="Parker D."/>
            <person name="Richards S."/>
            <person name="Ruiz S.J."/>
            <person name="Santibanez J."/>
            <person name="Savard J."/>
            <person name="Scherer S.E."/>
            <person name="Schneider B."/>
            <person name="Sodergren E."/>
            <person name="Tautz D."/>
            <person name="Vattahil S."/>
            <person name="Villasana D."/>
            <person name="White C.S."/>
            <person name="Wright R."/>
            <person name="Park Y."/>
            <person name="Beeman R.W."/>
            <person name="Lord J."/>
            <person name="Oppert B."/>
            <person name="Lorenzen M."/>
            <person name="Brown S."/>
            <person name="Wang L."/>
            <person name="Savard J."/>
            <person name="Tautz D."/>
            <person name="Richards S."/>
            <person name="Weinstock G."/>
            <person name="Gibbs R.A."/>
            <person name="Liu Y."/>
            <person name="Worley K."/>
            <person name="Weinstock G."/>
            <person name="Elsik C.G."/>
            <person name="Reese J.T."/>
            <person name="Elhaik E."/>
            <person name="Landan G."/>
            <person name="Graur D."/>
            <person name="Arensburger P."/>
            <person name="Atkinson P."/>
            <person name="Beeman R.W."/>
            <person name="Beidler J."/>
            <person name="Brown S.J."/>
            <person name="Demuth J.P."/>
            <person name="Drury D.W."/>
            <person name="Du Y.Z."/>
            <person name="Fujiwara H."/>
            <person name="Lorenzen M."/>
            <person name="Maselli V."/>
            <person name="Osanai M."/>
            <person name="Park Y."/>
            <person name="Robertson H.M."/>
            <person name="Tu Z."/>
            <person name="Wang J.J."/>
            <person name="Wang S."/>
            <person name="Richards S."/>
            <person name="Song H."/>
            <person name="Zhang L."/>
            <person name="Sodergren E."/>
            <person name="Werner D."/>
            <person name="Stanke M."/>
            <person name="Morgenstern B."/>
            <person name="Solovyev V."/>
            <person name="Kosarev P."/>
            <person name="Brown G."/>
            <person name="Chen H.C."/>
            <person name="Ermolaeva O."/>
            <person name="Hlavina W."/>
            <person name="Kapustin Y."/>
            <person name="Kiryutin B."/>
            <person name="Kitts P."/>
            <person name="Maglott D."/>
            <person name="Pruitt K."/>
            <person name="Sapojnikov V."/>
            <person name="Souvorov A."/>
            <person name="Mackey A.J."/>
            <person name="Waterhouse R.M."/>
            <person name="Wyder S."/>
            <person name="Zdobnov E.M."/>
            <person name="Zdobnov E.M."/>
            <person name="Wyder S."/>
            <person name="Kriventseva E.V."/>
            <person name="Kadowaki T."/>
            <person name="Bork P."/>
            <person name="Aranda M."/>
            <person name="Bao R."/>
            <person name="Beermann A."/>
            <person name="Berns N."/>
            <person name="Bolognesi R."/>
            <person name="Bonneton F."/>
            <person name="Bopp D."/>
            <person name="Brown S.J."/>
            <person name="Bucher G."/>
            <person name="Butts T."/>
            <person name="Chaumot A."/>
            <person name="Denell R.E."/>
            <person name="Ferrier D.E."/>
            <person name="Friedrich M."/>
            <person name="Gordon C.M."/>
            <person name="Jindra M."/>
            <person name="Klingler M."/>
            <person name="Lan Q."/>
            <person name="Lattorff H.M."/>
            <person name="Laudet V."/>
            <person name="von Levetsow C."/>
            <person name="Liu Z."/>
            <person name="Lutz R."/>
            <person name="Lynch J.A."/>
            <person name="da Fonseca R.N."/>
            <person name="Posnien N."/>
            <person name="Reuter R."/>
            <person name="Roth S."/>
            <person name="Savard J."/>
            <person name="Schinko J.B."/>
            <person name="Schmitt C."/>
            <person name="Schoppmeier M."/>
            <person name="Schroder R."/>
            <person name="Shippy T.D."/>
            <person name="Simonnet F."/>
            <person name="Marques-Souza H."/>
            <person name="Tautz D."/>
            <person name="Tomoyasu Y."/>
            <person name="Trauner J."/>
            <person name="Van der Zee M."/>
            <person name="Vervoort M."/>
            <person name="Wittkopp N."/>
            <person name="Wimmer E.A."/>
            <person name="Yang X."/>
            <person name="Jones A.K."/>
            <person name="Sattelle D.B."/>
            <person name="Ebert P.R."/>
            <person name="Nelson D."/>
            <person name="Scott J.G."/>
            <person name="Beeman R.W."/>
            <person name="Muthukrishnan S."/>
            <person name="Kramer K.J."/>
            <person name="Arakane Y."/>
            <person name="Beeman R.W."/>
            <person name="Zhu Q."/>
            <person name="Hogenkamp D."/>
            <person name="Dixit R."/>
            <person name="Oppert B."/>
            <person name="Jiang H."/>
            <person name="Zou Z."/>
            <person name="Marshall J."/>
            <person name="Elpidina E."/>
            <person name="Vinokurov K."/>
            <person name="Oppert C."/>
            <person name="Zou Z."/>
            <person name="Evans J."/>
            <person name="Lu Z."/>
            <person name="Zhao P."/>
            <person name="Sumathipala N."/>
            <person name="Altincicek B."/>
            <person name="Vilcinskas A."/>
            <person name="Williams M."/>
            <person name="Hultmark D."/>
            <person name="Hetru C."/>
            <person name="Jiang H."/>
            <person name="Grimmelikhuijzen C.J."/>
            <person name="Hauser F."/>
            <person name="Cazzamali G."/>
            <person name="Williamson M."/>
            <person name="Park Y."/>
            <person name="Li B."/>
            <person name="Tanaka Y."/>
            <person name="Predel R."/>
            <person name="Neupert S."/>
            <person name="Schachtner J."/>
            <person name="Verleyen P."/>
            <person name="Raible F."/>
            <person name="Bork P."/>
            <person name="Friedrich M."/>
            <person name="Walden K.K."/>
            <person name="Robertson H.M."/>
            <person name="Angeli S."/>
            <person name="Foret S."/>
            <person name="Bucher G."/>
            <person name="Schuetz S."/>
            <person name="Maleszka R."/>
            <person name="Wimmer E.A."/>
            <person name="Beeman R.W."/>
            <person name="Lorenzen M."/>
            <person name="Tomoyasu Y."/>
            <person name="Miller S.C."/>
            <person name="Grossmann D."/>
            <person name="Bucher G."/>
        </authorList>
    </citation>
    <scope>NUCLEOTIDE SEQUENCE [LARGE SCALE GENOMIC DNA]</scope>
    <source>
        <strain evidence="2 3">Georgia GA2</strain>
    </source>
</reference>
<organism evidence="2 3">
    <name type="scientific">Tribolium castaneum</name>
    <name type="common">Red flour beetle</name>
    <dbReference type="NCBI Taxonomy" id="7070"/>
    <lineage>
        <taxon>Eukaryota</taxon>
        <taxon>Metazoa</taxon>
        <taxon>Ecdysozoa</taxon>
        <taxon>Arthropoda</taxon>
        <taxon>Hexapoda</taxon>
        <taxon>Insecta</taxon>
        <taxon>Pterygota</taxon>
        <taxon>Neoptera</taxon>
        <taxon>Endopterygota</taxon>
        <taxon>Coleoptera</taxon>
        <taxon>Polyphaga</taxon>
        <taxon>Cucujiformia</taxon>
        <taxon>Tenebrionidae</taxon>
        <taxon>Tenebrionidae incertae sedis</taxon>
        <taxon>Tribolium</taxon>
    </lineage>
</organism>
<dbReference type="AlphaFoldDB" id="D6WW91"/>
<feature type="compositionally biased region" description="Polar residues" evidence="1">
    <location>
        <begin position="68"/>
        <end position="78"/>
    </location>
</feature>
<keyword evidence="3" id="KW-1185">Reference proteome</keyword>
<evidence type="ECO:0000313" key="3">
    <source>
        <dbReference type="Proteomes" id="UP000007266"/>
    </source>
</evidence>
<feature type="region of interest" description="Disordered" evidence="1">
    <location>
        <begin position="54"/>
        <end position="84"/>
    </location>
</feature>
<dbReference type="Proteomes" id="UP000007266">
    <property type="component" value="Linkage group 8"/>
</dbReference>
<protein>
    <submittedName>
        <fullName evidence="2">Uncharacterized protein</fullName>
    </submittedName>
</protein>
<evidence type="ECO:0000256" key="1">
    <source>
        <dbReference type="SAM" id="MobiDB-lite"/>
    </source>
</evidence>
<proteinExistence type="predicted"/>
<dbReference type="HOGENOM" id="CLU_1442827_0_0_1"/>
<sequence>MGGSGGNIGYRAATGIGCGRAQAYEYPVAGRDGVRQQTKIWSIAMEKRVNFDPERGEALPLPGPRGLSQHSTYSTSTLRELPSHQRCAQQIHRRIYSRDIGATHATYYIG</sequence>
<reference evidence="2 3" key="2">
    <citation type="journal article" date="2010" name="Nucleic Acids Res.">
        <title>BeetleBase in 2010: revisions to provide comprehensive genomic information for Tribolium castaneum.</title>
        <authorList>
            <person name="Kim H.S."/>
            <person name="Murphy T."/>
            <person name="Xia J."/>
            <person name="Caragea D."/>
            <person name="Park Y."/>
            <person name="Beeman R.W."/>
            <person name="Lorenzen M.D."/>
            <person name="Butcher S."/>
            <person name="Manak J.R."/>
            <person name="Brown S.J."/>
        </authorList>
    </citation>
    <scope>GENOME REANNOTATION</scope>
    <source>
        <strain evidence="2 3">Georgia GA2</strain>
    </source>
</reference>
<evidence type="ECO:0000313" key="2">
    <source>
        <dbReference type="EMBL" id="EFA08166.2"/>
    </source>
</evidence>
<accession>D6WW91</accession>
<name>D6WW91_TRICA</name>